<name>A0A538U8K3_UNCEI</name>
<evidence type="ECO:0008006" key="4">
    <source>
        <dbReference type="Google" id="ProtNLM"/>
    </source>
</evidence>
<dbReference type="PROSITE" id="PS51257">
    <property type="entry name" value="PROKAR_LIPOPROTEIN"/>
    <property type="match status" value="1"/>
</dbReference>
<feature type="chain" id="PRO_5021907316" description="VCBS repeat-containing protein" evidence="1">
    <location>
        <begin position="21"/>
        <end position="173"/>
    </location>
</feature>
<comment type="caution">
    <text evidence="2">The sequence shown here is derived from an EMBL/GenBank/DDBJ whole genome shotgun (WGS) entry which is preliminary data.</text>
</comment>
<reference evidence="2 3" key="1">
    <citation type="journal article" date="2019" name="Nat. Microbiol.">
        <title>Mediterranean grassland soil C-N compound turnover is dependent on rainfall and depth, and is mediated by genomically divergent microorganisms.</title>
        <authorList>
            <person name="Diamond S."/>
            <person name="Andeer P.F."/>
            <person name="Li Z."/>
            <person name="Crits-Christoph A."/>
            <person name="Burstein D."/>
            <person name="Anantharaman K."/>
            <person name="Lane K.R."/>
            <person name="Thomas B.C."/>
            <person name="Pan C."/>
            <person name="Northen T.R."/>
            <person name="Banfield J.F."/>
        </authorList>
    </citation>
    <scope>NUCLEOTIDE SEQUENCE [LARGE SCALE GENOMIC DNA]</scope>
    <source>
        <strain evidence="2">WS_10</strain>
    </source>
</reference>
<feature type="signal peptide" evidence="1">
    <location>
        <begin position="1"/>
        <end position="20"/>
    </location>
</feature>
<evidence type="ECO:0000313" key="3">
    <source>
        <dbReference type="Proteomes" id="UP000319836"/>
    </source>
</evidence>
<gene>
    <name evidence="2" type="ORF">E6K80_03280</name>
</gene>
<sequence length="173" mass="18251">MRTLWLLMVLLGLAGCSKHASGVTEDTTDIMATARYAGYPMDHLGAGTIQLAGGAYHDSAAGLDVKLIASAKGDVDGDGRPDAAVVLASQTGGTGTFIDLFALLDRPDGAYARGPVSLGDRVKVDSIRVSDRAIHLHLLTQGPDDPLCCPTRRVVETFVLHADTLMRRPAEQP</sequence>
<keyword evidence="1" id="KW-0732">Signal</keyword>
<dbReference type="EMBL" id="VBPA01000071">
    <property type="protein sequence ID" value="TMQ72232.1"/>
    <property type="molecule type" value="Genomic_DNA"/>
</dbReference>
<dbReference type="Proteomes" id="UP000319836">
    <property type="component" value="Unassembled WGS sequence"/>
</dbReference>
<organism evidence="2 3">
    <name type="scientific">Eiseniibacteriota bacterium</name>
    <dbReference type="NCBI Taxonomy" id="2212470"/>
    <lineage>
        <taxon>Bacteria</taxon>
        <taxon>Candidatus Eiseniibacteriota</taxon>
    </lineage>
</organism>
<protein>
    <recommendedName>
        <fullName evidence="4">VCBS repeat-containing protein</fullName>
    </recommendedName>
</protein>
<accession>A0A538U8K3</accession>
<proteinExistence type="predicted"/>
<evidence type="ECO:0000256" key="1">
    <source>
        <dbReference type="SAM" id="SignalP"/>
    </source>
</evidence>
<dbReference type="AlphaFoldDB" id="A0A538U8K3"/>
<evidence type="ECO:0000313" key="2">
    <source>
        <dbReference type="EMBL" id="TMQ72232.1"/>
    </source>
</evidence>